<keyword evidence="5 6" id="KW-0472">Membrane</keyword>
<dbReference type="EMBL" id="JAJJMA010216583">
    <property type="protein sequence ID" value="MCL7040796.1"/>
    <property type="molecule type" value="Genomic_DNA"/>
</dbReference>
<reference evidence="8" key="1">
    <citation type="submission" date="2022-03" db="EMBL/GenBank/DDBJ databases">
        <title>A functionally conserved STORR gene fusion in Papaver species that diverged 16.8 million years ago.</title>
        <authorList>
            <person name="Catania T."/>
        </authorList>
    </citation>
    <scope>NUCLEOTIDE SEQUENCE</scope>
    <source>
        <strain evidence="8">S-191538</strain>
    </source>
</reference>
<evidence type="ECO:0000259" key="7">
    <source>
        <dbReference type="PROSITE" id="PS50845"/>
    </source>
</evidence>
<evidence type="ECO:0000256" key="1">
    <source>
        <dbReference type="ARBA" id="ARBA00004477"/>
    </source>
</evidence>
<keyword evidence="4 6" id="KW-1133">Transmembrane helix</keyword>
<dbReference type="Pfam" id="PF02453">
    <property type="entry name" value="Reticulon"/>
    <property type="match status" value="1"/>
</dbReference>
<proteinExistence type="predicted"/>
<evidence type="ECO:0000256" key="3">
    <source>
        <dbReference type="ARBA" id="ARBA00022824"/>
    </source>
</evidence>
<accession>A0AA41VGF9</accession>
<organism evidence="8 9">
    <name type="scientific">Papaver nudicaule</name>
    <name type="common">Iceland poppy</name>
    <dbReference type="NCBI Taxonomy" id="74823"/>
    <lineage>
        <taxon>Eukaryota</taxon>
        <taxon>Viridiplantae</taxon>
        <taxon>Streptophyta</taxon>
        <taxon>Embryophyta</taxon>
        <taxon>Tracheophyta</taxon>
        <taxon>Spermatophyta</taxon>
        <taxon>Magnoliopsida</taxon>
        <taxon>Ranunculales</taxon>
        <taxon>Papaveraceae</taxon>
        <taxon>Papaveroideae</taxon>
        <taxon>Papaver</taxon>
    </lineage>
</organism>
<comment type="subcellular location">
    <subcellularLocation>
        <location evidence="1 6">Endoplasmic reticulum membrane</location>
        <topology evidence="1 6">Multi-pass membrane protein</topology>
    </subcellularLocation>
</comment>
<feature type="transmembrane region" description="Helical" evidence="6">
    <location>
        <begin position="70"/>
        <end position="89"/>
    </location>
</feature>
<dbReference type="Proteomes" id="UP001177140">
    <property type="component" value="Unassembled WGS sequence"/>
</dbReference>
<evidence type="ECO:0000313" key="8">
    <source>
        <dbReference type="EMBL" id="MCL7040796.1"/>
    </source>
</evidence>
<dbReference type="GO" id="GO:0009617">
    <property type="term" value="P:response to bacterium"/>
    <property type="evidence" value="ECO:0007669"/>
    <property type="project" value="InterPro"/>
</dbReference>
<dbReference type="AlphaFoldDB" id="A0AA41VGF9"/>
<evidence type="ECO:0000256" key="5">
    <source>
        <dbReference type="ARBA" id="ARBA00023136"/>
    </source>
</evidence>
<keyword evidence="9" id="KW-1185">Reference proteome</keyword>
<name>A0AA41VGF9_PAPNU</name>
<dbReference type="GO" id="GO:0005789">
    <property type="term" value="C:endoplasmic reticulum membrane"/>
    <property type="evidence" value="ECO:0007669"/>
    <property type="project" value="UniProtKB-SubCell"/>
</dbReference>
<dbReference type="PROSITE" id="PS50845">
    <property type="entry name" value="RETICULON"/>
    <property type="match status" value="1"/>
</dbReference>
<keyword evidence="2 6" id="KW-0812">Transmembrane</keyword>
<evidence type="ECO:0000256" key="4">
    <source>
        <dbReference type="ARBA" id="ARBA00022989"/>
    </source>
</evidence>
<feature type="transmembrane region" description="Helical" evidence="6">
    <location>
        <begin position="46"/>
        <end position="63"/>
    </location>
</feature>
<evidence type="ECO:0000256" key="2">
    <source>
        <dbReference type="ARBA" id="ARBA00022692"/>
    </source>
</evidence>
<feature type="domain" description="Reticulon" evidence="7">
    <location>
        <begin position="37"/>
        <end position="220"/>
    </location>
</feature>
<feature type="transmembrane region" description="Helical" evidence="6">
    <location>
        <begin position="149"/>
        <end position="179"/>
    </location>
</feature>
<protein>
    <recommendedName>
        <fullName evidence="6">Reticulon-like protein</fullName>
    </recommendedName>
</protein>
<sequence length="220" mass="24371">MDAITPADSSAAEKDPLMTSQSHHKKSVHQFLGEGSVADVLLWEKQATSATLLVSSSIIWFLFERAGYNPLLFVSNSLLVLVVTLFFWGKSAHFLNRPPPSLPHLEISDDSMLKISSDVHVIINRVLETGHAIIVGGNMRLLLKVIVSMWLVAFIGGLFNFITLVYIGLVISLTVPALYNSYQDHIDDKLIAAHKVISTQLGKFNLNILSNIQSQEKKLH</sequence>
<evidence type="ECO:0000313" key="9">
    <source>
        <dbReference type="Proteomes" id="UP001177140"/>
    </source>
</evidence>
<comment type="caution">
    <text evidence="8">The sequence shown here is derived from an EMBL/GenBank/DDBJ whole genome shotgun (WGS) entry which is preliminary data.</text>
</comment>
<dbReference type="PANTHER" id="PTHR10994:SF154">
    <property type="entry name" value="RETICULON-LIKE PROTEIN B11"/>
    <property type="match status" value="1"/>
</dbReference>
<dbReference type="PANTHER" id="PTHR10994">
    <property type="entry name" value="RETICULON"/>
    <property type="match status" value="1"/>
</dbReference>
<gene>
    <name evidence="8" type="ORF">MKW94_008213</name>
</gene>
<dbReference type="InterPro" id="IPR003388">
    <property type="entry name" value="Reticulon"/>
</dbReference>
<dbReference type="InterPro" id="IPR045064">
    <property type="entry name" value="Reticulon-like"/>
</dbReference>
<keyword evidence="3 6" id="KW-0256">Endoplasmic reticulum</keyword>
<evidence type="ECO:0000256" key="6">
    <source>
        <dbReference type="RuleBase" id="RU363132"/>
    </source>
</evidence>